<dbReference type="PANTHER" id="PTHR31170">
    <property type="entry name" value="BNAC04G53230D PROTEIN"/>
    <property type="match status" value="1"/>
</dbReference>
<proteinExistence type="predicted"/>
<evidence type="ECO:0000313" key="1">
    <source>
        <dbReference type="EMBL" id="MCD9639501.1"/>
    </source>
</evidence>
<dbReference type="EMBL" id="JACEIK010002932">
    <property type="protein sequence ID" value="MCD9639501.1"/>
    <property type="molecule type" value="Genomic_DNA"/>
</dbReference>
<dbReference type="Pfam" id="PF03140">
    <property type="entry name" value="DUF247"/>
    <property type="match status" value="1"/>
</dbReference>
<dbReference type="Proteomes" id="UP000823775">
    <property type="component" value="Unassembled WGS sequence"/>
</dbReference>
<organism evidence="1 2">
    <name type="scientific">Datura stramonium</name>
    <name type="common">Jimsonweed</name>
    <name type="synonym">Common thornapple</name>
    <dbReference type="NCBI Taxonomy" id="4076"/>
    <lineage>
        <taxon>Eukaryota</taxon>
        <taxon>Viridiplantae</taxon>
        <taxon>Streptophyta</taxon>
        <taxon>Embryophyta</taxon>
        <taxon>Tracheophyta</taxon>
        <taxon>Spermatophyta</taxon>
        <taxon>Magnoliopsida</taxon>
        <taxon>eudicotyledons</taxon>
        <taxon>Gunneridae</taxon>
        <taxon>Pentapetalae</taxon>
        <taxon>asterids</taxon>
        <taxon>lamiids</taxon>
        <taxon>Solanales</taxon>
        <taxon>Solanaceae</taxon>
        <taxon>Solanoideae</taxon>
        <taxon>Datureae</taxon>
        <taxon>Datura</taxon>
    </lineage>
</organism>
<dbReference type="InterPro" id="IPR004158">
    <property type="entry name" value="DUF247_pln"/>
</dbReference>
<accession>A0ABS8UZ39</accession>
<protein>
    <submittedName>
        <fullName evidence="1">Uncharacterized protein</fullName>
    </submittedName>
</protein>
<dbReference type="PANTHER" id="PTHR31170:SF25">
    <property type="entry name" value="BNAA09G04570D PROTEIN"/>
    <property type="match status" value="1"/>
</dbReference>
<comment type="caution">
    <text evidence="1">The sequence shown here is derived from an EMBL/GenBank/DDBJ whole genome shotgun (WGS) entry which is preliminary data.</text>
</comment>
<reference evidence="1 2" key="1">
    <citation type="journal article" date="2021" name="BMC Genomics">
        <title>Datura genome reveals duplications of psychoactive alkaloid biosynthetic genes and high mutation rate following tissue culture.</title>
        <authorList>
            <person name="Rajewski A."/>
            <person name="Carter-House D."/>
            <person name="Stajich J."/>
            <person name="Litt A."/>
        </authorList>
    </citation>
    <scope>NUCLEOTIDE SEQUENCE [LARGE SCALE GENOMIC DNA]</scope>
    <source>
        <strain evidence="1">AR-01</strain>
    </source>
</reference>
<gene>
    <name evidence="1" type="ORF">HAX54_024083</name>
</gene>
<evidence type="ECO:0000313" key="2">
    <source>
        <dbReference type="Proteomes" id="UP000823775"/>
    </source>
</evidence>
<name>A0ABS8UZ39_DATST</name>
<sequence>MDLRFGEESRVEKYPIQMVPLLMREEGNEEYEPKVVSLGPYHHGKEKLKFVEDFKPTALQMFIGNSSKGYGDLLSEVLRNIGYAKSCYLQEYTSIYTDEEFARMMILDACVILNNIGLSSTEESVNQAKTINHLGTPVYTSIRRDMYLLENQVPFRILEMLVWLRDGTPRHAFVKHIENFCFRMFFHDKEGNFEEANHTNDHNKQYHLHLVGILRSVITTVHDHEPKSNNDHGCYDINNLESCLDNSGCCGSKDDDGMGQRGLYVFRSVTDLKSKGIKSRGSGIPSLKGVRFSPTELCRPAKLKLPLLHVDMYTRVFFKNMIAYEFSPNVYINDKCVTAYVSFMKLLVVSKMDVKELRENKIIINSLGSDEEVVQLFNALNTYGAEDNSSFWQVKRDVEDHYNSKAKTWIADLGNMYFSNPWSIIALAGSIFLLCLDIVQTYYSVNSNNAAADQSSSKRGL</sequence>
<keyword evidence="2" id="KW-1185">Reference proteome</keyword>